<evidence type="ECO:0000259" key="7">
    <source>
        <dbReference type="PROSITE" id="PS50850"/>
    </source>
</evidence>
<dbReference type="SUPFAM" id="SSF103473">
    <property type="entry name" value="MFS general substrate transporter"/>
    <property type="match status" value="1"/>
</dbReference>
<feature type="transmembrane region" description="Helical" evidence="6">
    <location>
        <begin position="215"/>
        <end position="238"/>
    </location>
</feature>
<dbReference type="Proteomes" id="UP000006315">
    <property type="component" value="Unassembled WGS sequence"/>
</dbReference>
<keyword evidence="5 6" id="KW-0472">Membrane</keyword>
<name>K6DUY9_SCHAZ</name>
<comment type="caution">
    <text evidence="8">The sequence shown here is derived from an EMBL/GenBank/DDBJ whole genome shotgun (WGS) entry which is preliminary data.</text>
</comment>
<feature type="transmembrane region" description="Helical" evidence="6">
    <location>
        <begin position="311"/>
        <end position="335"/>
    </location>
</feature>
<dbReference type="GeneID" id="89470810"/>
<reference evidence="8 9" key="1">
    <citation type="journal article" date="2012" name="Front. Microbiol.">
        <title>Redundancy and modularity in membrane-associated dissimilatory nitrate reduction in Bacillus.</title>
        <authorList>
            <person name="Heylen K."/>
            <person name="Keltjens J."/>
        </authorList>
    </citation>
    <scope>NUCLEOTIDE SEQUENCE [LARGE SCALE GENOMIC DNA]</scope>
    <source>
        <strain evidence="8 9">LMG 9581</strain>
    </source>
</reference>
<gene>
    <name evidence="8" type="ORF">BAZO_12799</name>
</gene>
<dbReference type="InterPro" id="IPR052524">
    <property type="entry name" value="MFS_Cyanate_Porter"/>
</dbReference>
<dbReference type="GO" id="GO:0022857">
    <property type="term" value="F:transmembrane transporter activity"/>
    <property type="evidence" value="ECO:0007669"/>
    <property type="project" value="InterPro"/>
</dbReference>
<feature type="transmembrane region" description="Helical" evidence="6">
    <location>
        <begin position="347"/>
        <end position="366"/>
    </location>
</feature>
<dbReference type="PATRIC" id="fig|1131731.3.peg.2621"/>
<dbReference type="PANTHER" id="PTHR23523:SF2">
    <property type="entry name" value="2-NITROIMIDAZOLE TRANSPORTER"/>
    <property type="match status" value="1"/>
</dbReference>
<evidence type="ECO:0000256" key="4">
    <source>
        <dbReference type="ARBA" id="ARBA00022989"/>
    </source>
</evidence>
<feature type="transmembrane region" description="Helical" evidence="6">
    <location>
        <begin position="142"/>
        <end position="167"/>
    </location>
</feature>
<protein>
    <recommendedName>
        <fullName evidence="7">Major facilitator superfamily (MFS) profile domain-containing protein</fullName>
    </recommendedName>
</protein>
<dbReference type="PANTHER" id="PTHR23523">
    <property type="match status" value="1"/>
</dbReference>
<dbReference type="STRING" id="1131731.BAZO_12799"/>
<dbReference type="Gene3D" id="1.20.1250.20">
    <property type="entry name" value="MFS general substrate transporter like domains"/>
    <property type="match status" value="2"/>
</dbReference>
<dbReference type="InterPro" id="IPR011701">
    <property type="entry name" value="MFS"/>
</dbReference>
<feature type="transmembrane region" description="Helical" evidence="6">
    <location>
        <begin position="288"/>
        <end position="305"/>
    </location>
</feature>
<feature type="domain" description="Major facilitator superfamily (MFS) profile" evidence="7">
    <location>
        <begin position="21"/>
        <end position="402"/>
    </location>
</feature>
<keyword evidence="4 6" id="KW-1133">Transmembrane helix</keyword>
<evidence type="ECO:0000256" key="5">
    <source>
        <dbReference type="ARBA" id="ARBA00023136"/>
    </source>
</evidence>
<keyword evidence="9" id="KW-1185">Reference proteome</keyword>
<dbReference type="Pfam" id="PF07690">
    <property type="entry name" value="MFS_1"/>
    <property type="match status" value="2"/>
</dbReference>
<sequence>MEAQKTVLDTEQSKNKEKSRILLLIGILLIASNLRTPLTSVGSLVPTIRDSLEVSNVVVGFITTLPLLAFALVSPFSPKVAHRIGMEKTIFLSMIVLLIGIMMRSVTGVGTLFIGTALIGIAISFGNVLLPSFVKTGFPFKIGLITGLYSVFMNIFGALASGLSVPLSNIGNLGWQGALGAWAILVIIALFFWFPKPKASKNPSKFNQSNNRKKTNMWTSFTAWQVTIFMGFQSLMYYTMLTWLPDIILFNGYSLNEAGWMLSLMLFSAIPLTFIMPIIADKMNNQKLLGAITGVIFLLGVIGLLNGNQSLIIISAILLGVGCGSGFSLSLMFFTLRTKDGYDASELSGMAQSFGYSLAALGPVLFGGIHDLTGSWTAPLYMLVFVSIILLIAGWLGGRRVIINE</sequence>
<dbReference type="RefSeq" id="WP_003331939.1">
    <property type="nucleotide sequence ID" value="NZ_AJLR01000115.1"/>
</dbReference>
<evidence type="ECO:0000313" key="9">
    <source>
        <dbReference type="Proteomes" id="UP000006315"/>
    </source>
</evidence>
<comment type="subcellular location">
    <subcellularLocation>
        <location evidence="1">Cell membrane</location>
        <topology evidence="1">Multi-pass membrane protein</topology>
    </subcellularLocation>
</comment>
<dbReference type="AlphaFoldDB" id="K6DUY9"/>
<feature type="transmembrane region" description="Helical" evidence="6">
    <location>
        <begin position="58"/>
        <end position="77"/>
    </location>
</feature>
<dbReference type="InterPro" id="IPR020846">
    <property type="entry name" value="MFS_dom"/>
</dbReference>
<dbReference type="GO" id="GO:0005886">
    <property type="term" value="C:plasma membrane"/>
    <property type="evidence" value="ECO:0007669"/>
    <property type="project" value="UniProtKB-SubCell"/>
</dbReference>
<feature type="transmembrane region" description="Helical" evidence="6">
    <location>
        <begin position="112"/>
        <end position="130"/>
    </location>
</feature>
<dbReference type="InterPro" id="IPR036259">
    <property type="entry name" value="MFS_trans_sf"/>
</dbReference>
<evidence type="ECO:0000256" key="6">
    <source>
        <dbReference type="SAM" id="Phobius"/>
    </source>
</evidence>
<accession>K6DUY9</accession>
<dbReference type="CDD" id="cd17339">
    <property type="entry name" value="MFS_NIMT_CynX_like"/>
    <property type="match status" value="1"/>
</dbReference>
<feature type="transmembrane region" description="Helical" evidence="6">
    <location>
        <begin position="89"/>
        <end position="106"/>
    </location>
</feature>
<feature type="transmembrane region" description="Helical" evidence="6">
    <location>
        <begin position="378"/>
        <end position="398"/>
    </location>
</feature>
<feature type="transmembrane region" description="Helical" evidence="6">
    <location>
        <begin position="21"/>
        <end position="38"/>
    </location>
</feature>
<evidence type="ECO:0000256" key="1">
    <source>
        <dbReference type="ARBA" id="ARBA00004651"/>
    </source>
</evidence>
<evidence type="ECO:0000256" key="2">
    <source>
        <dbReference type="ARBA" id="ARBA00022448"/>
    </source>
</evidence>
<dbReference type="PROSITE" id="PS50850">
    <property type="entry name" value="MFS"/>
    <property type="match status" value="1"/>
</dbReference>
<dbReference type="EMBL" id="AJLR01000115">
    <property type="protein sequence ID" value="EKN64631.1"/>
    <property type="molecule type" value="Genomic_DNA"/>
</dbReference>
<evidence type="ECO:0000313" key="8">
    <source>
        <dbReference type="EMBL" id="EKN64631.1"/>
    </source>
</evidence>
<keyword evidence="3 6" id="KW-0812">Transmembrane</keyword>
<organism evidence="8 9">
    <name type="scientific">Schinkia azotoformans LMG 9581</name>
    <dbReference type="NCBI Taxonomy" id="1131731"/>
    <lineage>
        <taxon>Bacteria</taxon>
        <taxon>Bacillati</taxon>
        <taxon>Bacillota</taxon>
        <taxon>Bacilli</taxon>
        <taxon>Bacillales</taxon>
        <taxon>Bacillaceae</taxon>
        <taxon>Calidifontibacillus/Schinkia group</taxon>
        <taxon>Schinkia</taxon>
    </lineage>
</organism>
<feature type="transmembrane region" description="Helical" evidence="6">
    <location>
        <begin position="173"/>
        <end position="194"/>
    </location>
</feature>
<evidence type="ECO:0000256" key="3">
    <source>
        <dbReference type="ARBA" id="ARBA00022692"/>
    </source>
</evidence>
<feature type="transmembrane region" description="Helical" evidence="6">
    <location>
        <begin position="258"/>
        <end position="276"/>
    </location>
</feature>
<proteinExistence type="predicted"/>
<keyword evidence="2" id="KW-0813">Transport</keyword>